<dbReference type="Proteomes" id="UP000249467">
    <property type="component" value="Unassembled WGS sequence"/>
</dbReference>
<name>A0A2W4VWD2_9CYAN</name>
<reference evidence="1 2" key="1">
    <citation type="submission" date="2018-04" db="EMBL/GenBank/DDBJ databases">
        <authorList>
            <person name="Go L.Y."/>
            <person name="Mitchell J.A."/>
        </authorList>
    </citation>
    <scope>NUCLEOTIDE SEQUENCE [LARGE SCALE GENOMIC DNA]</scope>
    <source>
        <strain evidence="1">ULC066bin1</strain>
    </source>
</reference>
<evidence type="ECO:0000313" key="1">
    <source>
        <dbReference type="EMBL" id="PZO36686.1"/>
    </source>
</evidence>
<protein>
    <submittedName>
        <fullName evidence="1">Uncharacterized protein</fullName>
    </submittedName>
</protein>
<comment type="caution">
    <text evidence="1">The sequence shown here is derived from an EMBL/GenBank/DDBJ whole genome shotgun (WGS) entry which is preliminary data.</text>
</comment>
<organism evidence="1 2">
    <name type="scientific">Pseudanabaena frigida</name>
    <dbReference type="NCBI Taxonomy" id="945775"/>
    <lineage>
        <taxon>Bacteria</taxon>
        <taxon>Bacillati</taxon>
        <taxon>Cyanobacteriota</taxon>
        <taxon>Cyanophyceae</taxon>
        <taxon>Pseudanabaenales</taxon>
        <taxon>Pseudanabaenaceae</taxon>
        <taxon>Pseudanabaena</taxon>
    </lineage>
</organism>
<evidence type="ECO:0000313" key="2">
    <source>
        <dbReference type="Proteomes" id="UP000249467"/>
    </source>
</evidence>
<accession>A0A2W4VWD2</accession>
<dbReference type="AlphaFoldDB" id="A0A2W4VWD2"/>
<proteinExistence type="predicted"/>
<gene>
    <name evidence="1" type="ORF">DCF19_21005</name>
</gene>
<sequence length="94" mass="10726">MIDPDWRLQPLRNFWQNVNWENRAVVPALSQNNGKAAPALSYLMTVREYFRAISWTGILEIGSTAIDTNLSNSAVVEESSETLEDFLDDISKFF</sequence>
<reference evidence="1 2" key="2">
    <citation type="submission" date="2018-06" db="EMBL/GenBank/DDBJ databases">
        <title>Metagenomic assembly of (sub)arctic Cyanobacteria and their associated microbiome from non-axenic cultures.</title>
        <authorList>
            <person name="Baurain D."/>
        </authorList>
    </citation>
    <scope>NUCLEOTIDE SEQUENCE [LARGE SCALE GENOMIC DNA]</scope>
    <source>
        <strain evidence="1">ULC066bin1</strain>
    </source>
</reference>
<dbReference type="EMBL" id="QBML01000038">
    <property type="protein sequence ID" value="PZO36686.1"/>
    <property type="molecule type" value="Genomic_DNA"/>
</dbReference>